<keyword evidence="1" id="KW-0808">Transferase</keyword>
<dbReference type="STRING" id="349095.SAMN05660299_01464"/>
<protein>
    <submittedName>
        <fullName evidence="1">Putative SAM-dependent methyltransferase</fullName>
    </submittedName>
</protein>
<reference evidence="1 2" key="1">
    <citation type="submission" date="2016-10" db="EMBL/GenBank/DDBJ databases">
        <authorList>
            <person name="de Groot N.N."/>
        </authorList>
    </citation>
    <scope>NUCLEOTIDE SEQUENCE [LARGE SCALE GENOMIC DNA]</scope>
    <source>
        <strain evidence="1 2">DSM 16981</strain>
    </source>
</reference>
<dbReference type="Gene3D" id="3.40.50.150">
    <property type="entry name" value="Vaccinia Virus protein VP39"/>
    <property type="match status" value="1"/>
</dbReference>
<dbReference type="InterPro" id="IPR029063">
    <property type="entry name" value="SAM-dependent_MTases_sf"/>
</dbReference>
<dbReference type="Proteomes" id="UP000199309">
    <property type="component" value="Unassembled WGS sequence"/>
</dbReference>
<evidence type="ECO:0000313" key="2">
    <source>
        <dbReference type="Proteomes" id="UP000199309"/>
    </source>
</evidence>
<keyword evidence="1" id="KW-0489">Methyltransferase</keyword>
<dbReference type="PANTHER" id="PTHR36112">
    <property type="entry name" value="RIBOSOMAL RNA SMALL SUBUNIT METHYLTRANSFERASE J"/>
    <property type="match status" value="1"/>
</dbReference>
<accession>A0A1G9VP18</accession>
<dbReference type="GO" id="GO:0008990">
    <property type="term" value="F:rRNA (guanine-N2-)-methyltransferase activity"/>
    <property type="evidence" value="ECO:0007669"/>
    <property type="project" value="InterPro"/>
</dbReference>
<evidence type="ECO:0000313" key="1">
    <source>
        <dbReference type="EMBL" id="SDM73813.1"/>
    </source>
</evidence>
<dbReference type="CDD" id="cd02440">
    <property type="entry name" value="AdoMet_MTases"/>
    <property type="match status" value="1"/>
</dbReference>
<name>A0A1G9VP18_9FIRM</name>
<organism evidence="1 2">
    <name type="scientific">Megasphaera paucivorans</name>
    <dbReference type="NCBI Taxonomy" id="349095"/>
    <lineage>
        <taxon>Bacteria</taxon>
        <taxon>Bacillati</taxon>
        <taxon>Bacillota</taxon>
        <taxon>Negativicutes</taxon>
        <taxon>Veillonellales</taxon>
        <taxon>Veillonellaceae</taxon>
        <taxon>Megasphaera</taxon>
    </lineage>
</organism>
<proteinExistence type="predicted"/>
<dbReference type="SUPFAM" id="SSF53335">
    <property type="entry name" value="S-adenosyl-L-methionine-dependent methyltransferases"/>
    <property type="match status" value="1"/>
</dbReference>
<dbReference type="AlphaFoldDB" id="A0A1G9VP18"/>
<dbReference type="RefSeq" id="WP_091649970.1">
    <property type="nucleotide sequence ID" value="NZ_FNHQ01000012.1"/>
</dbReference>
<dbReference type="OrthoDB" id="1653798at2"/>
<keyword evidence="2" id="KW-1185">Reference proteome</keyword>
<dbReference type="EMBL" id="FNHQ01000012">
    <property type="protein sequence ID" value="SDM73813.1"/>
    <property type="molecule type" value="Genomic_DNA"/>
</dbReference>
<dbReference type="Pfam" id="PF04445">
    <property type="entry name" value="SAM_MT"/>
    <property type="match status" value="1"/>
</dbReference>
<sequence length="263" mass="29961">METVYVTTSLHASKSICEQGRKWAVAIHAFFIERGEQNIEQLLTAYHIEAILVFTVQGPEIRTFLGRHAFHLSMAELRIQHIRQGMPDHFLEALGAEGPVRLLDCTCGFGSDTIVASFGLPAGSDVHALEISPYMAAVTSWGLAHFVHKQADVTEAMRRIRLQHDDYRDYLQRTDIAPYDIIYFDPMFSRPIQSSPQFHPVRNLLEHEAMSDECLALALTKARRRVVIKGRSFRRLKMVYPRVKLYGGKYSRIGYAVLECEHG</sequence>
<dbReference type="InterPro" id="IPR007536">
    <property type="entry name" value="16SrRNA_methylTrfase_J"/>
</dbReference>
<gene>
    <name evidence="1" type="ORF">SAMN05660299_01464</name>
</gene>
<dbReference type="PANTHER" id="PTHR36112:SF1">
    <property type="entry name" value="RIBOSOMAL RNA SMALL SUBUNIT METHYLTRANSFERASE J"/>
    <property type="match status" value="1"/>
</dbReference>